<dbReference type="InterPro" id="IPR037022">
    <property type="entry name" value="Formyl_trans_C_sf"/>
</dbReference>
<organism evidence="11 12">
    <name type="scientific">Treponema brennaborense (strain DSM 12168 / CIP 105900 / DD5/3)</name>
    <dbReference type="NCBI Taxonomy" id="906968"/>
    <lineage>
        <taxon>Bacteria</taxon>
        <taxon>Pseudomonadati</taxon>
        <taxon>Spirochaetota</taxon>
        <taxon>Spirochaetia</taxon>
        <taxon>Spirochaetales</taxon>
        <taxon>Treponemataceae</taxon>
        <taxon>Treponema</taxon>
    </lineage>
</organism>
<dbReference type="SUPFAM" id="SSF53328">
    <property type="entry name" value="Formyltransferase"/>
    <property type="match status" value="1"/>
</dbReference>
<evidence type="ECO:0000259" key="10">
    <source>
        <dbReference type="Pfam" id="PF02911"/>
    </source>
</evidence>
<feature type="binding site" evidence="8">
    <location>
        <begin position="121"/>
        <end position="124"/>
    </location>
    <ligand>
        <name>(6S)-5,6,7,8-tetrahydrofolate</name>
        <dbReference type="ChEBI" id="CHEBI:57453"/>
    </ligand>
</feature>
<dbReference type="KEGG" id="tbe:Trebr_2192"/>
<dbReference type="CDD" id="cd08704">
    <property type="entry name" value="Met_tRNA_FMT_C"/>
    <property type="match status" value="1"/>
</dbReference>
<gene>
    <name evidence="8" type="primary">fmt</name>
    <name evidence="11" type="ordered locus">Trebr_2192</name>
</gene>
<dbReference type="EMBL" id="CP002696">
    <property type="protein sequence ID" value="AEE17604.1"/>
    <property type="molecule type" value="Genomic_DNA"/>
</dbReference>
<dbReference type="Proteomes" id="UP000006546">
    <property type="component" value="Chromosome"/>
</dbReference>
<dbReference type="InterPro" id="IPR044135">
    <property type="entry name" value="Met-tRNA-FMT_C"/>
</dbReference>
<dbReference type="CDD" id="cd08646">
    <property type="entry name" value="FMT_core_Met-tRNA-FMT_N"/>
    <property type="match status" value="1"/>
</dbReference>
<evidence type="ECO:0000256" key="7">
    <source>
        <dbReference type="ARBA" id="ARBA00048558"/>
    </source>
</evidence>
<dbReference type="Gene3D" id="3.40.50.170">
    <property type="entry name" value="Formyl transferase, N-terminal domain"/>
    <property type="match status" value="1"/>
</dbReference>
<comment type="function">
    <text evidence="1 8">Attaches a formyl group to the free amino group of methionyl-tRNA(fMet). The formyl group appears to play a dual role in the initiator identity of N-formylmethionyl-tRNA by promoting its recognition by IF2 and preventing the misappropriation of this tRNA by the elongation apparatus.</text>
</comment>
<evidence type="ECO:0000256" key="3">
    <source>
        <dbReference type="ARBA" id="ARBA00012261"/>
    </source>
</evidence>
<dbReference type="RefSeq" id="WP_013759306.1">
    <property type="nucleotide sequence ID" value="NC_015500.1"/>
</dbReference>
<comment type="similarity">
    <text evidence="2 8">Belongs to the Fmt family.</text>
</comment>
<dbReference type="eggNOG" id="COG0223">
    <property type="taxonomic scope" value="Bacteria"/>
</dbReference>
<dbReference type="InterPro" id="IPR041711">
    <property type="entry name" value="Met-tRNA-FMT_N"/>
</dbReference>
<dbReference type="PANTHER" id="PTHR11138:SF5">
    <property type="entry name" value="METHIONYL-TRNA FORMYLTRANSFERASE, MITOCHONDRIAL"/>
    <property type="match status" value="1"/>
</dbReference>
<evidence type="ECO:0000256" key="5">
    <source>
        <dbReference type="ARBA" id="ARBA00022679"/>
    </source>
</evidence>
<dbReference type="InterPro" id="IPR036477">
    <property type="entry name" value="Formyl_transf_N_sf"/>
</dbReference>
<dbReference type="HAMAP" id="MF_00182">
    <property type="entry name" value="Formyl_trans"/>
    <property type="match status" value="1"/>
</dbReference>
<dbReference type="InterPro" id="IPR005793">
    <property type="entry name" value="Formyl_trans_C"/>
</dbReference>
<dbReference type="HOGENOM" id="CLU_033347_2_0_12"/>
<evidence type="ECO:0000313" key="12">
    <source>
        <dbReference type="Proteomes" id="UP000006546"/>
    </source>
</evidence>
<accession>F4LL30</accession>
<keyword evidence="12" id="KW-1185">Reference proteome</keyword>
<feature type="domain" description="Formyl transferase N-terminal" evidence="9">
    <location>
        <begin position="18"/>
        <end position="191"/>
    </location>
</feature>
<name>F4LL30_TREBD</name>
<dbReference type="NCBIfam" id="TIGR00460">
    <property type="entry name" value="fmt"/>
    <property type="match status" value="1"/>
</dbReference>
<evidence type="ECO:0000256" key="2">
    <source>
        <dbReference type="ARBA" id="ARBA00010699"/>
    </source>
</evidence>
<dbReference type="Pfam" id="PF00551">
    <property type="entry name" value="Formyl_trans_N"/>
    <property type="match status" value="1"/>
</dbReference>
<dbReference type="GO" id="GO:0004479">
    <property type="term" value="F:methionyl-tRNA formyltransferase activity"/>
    <property type="evidence" value="ECO:0007669"/>
    <property type="project" value="UniProtKB-UniRule"/>
</dbReference>
<dbReference type="Pfam" id="PF02911">
    <property type="entry name" value="Formyl_trans_C"/>
    <property type="match status" value="1"/>
</dbReference>
<dbReference type="AlphaFoldDB" id="F4LL30"/>
<dbReference type="SUPFAM" id="SSF50486">
    <property type="entry name" value="FMT C-terminal domain-like"/>
    <property type="match status" value="1"/>
</dbReference>
<dbReference type="InterPro" id="IPR011034">
    <property type="entry name" value="Formyl_transferase-like_C_sf"/>
</dbReference>
<dbReference type="EC" id="2.1.2.9" evidence="3 8"/>
<keyword evidence="6 8" id="KW-0648">Protein biosynthesis</keyword>
<evidence type="ECO:0000256" key="6">
    <source>
        <dbReference type="ARBA" id="ARBA00022917"/>
    </source>
</evidence>
<dbReference type="InterPro" id="IPR002376">
    <property type="entry name" value="Formyl_transf_N"/>
</dbReference>
<dbReference type="PANTHER" id="PTHR11138">
    <property type="entry name" value="METHIONYL-TRNA FORMYLTRANSFERASE"/>
    <property type="match status" value="1"/>
</dbReference>
<dbReference type="GO" id="GO:0005829">
    <property type="term" value="C:cytosol"/>
    <property type="evidence" value="ECO:0007669"/>
    <property type="project" value="TreeGrafter"/>
</dbReference>
<evidence type="ECO:0000256" key="8">
    <source>
        <dbReference type="HAMAP-Rule" id="MF_00182"/>
    </source>
</evidence>
<dbReference type="STRING" id="906968.Trebr_2192"/>
<evidence type="ECO:0000256" key="4">
    <source>
        <dbReference type="ARBA" id="ARBA00016014"/>
    </source>
</evidence>
<feature type="domain" description="Formyl transferase C-terminal" evidence="10">
    <location>
        <begin position="218"/>
        <end position="325"/>
    </location>
</feature>
<dbReference type="InterPro" id="IPR005794">
    <property type="entry name" value="Fmt"/>
</dbReference>
<evidence type="ECO:0000256" key="1">
    <source>
        <dbReference type="ARBA" id="ARBA00002606"/>
    </source>
</evidence>
<sequence length="337" mass="35796">MINILYAGSPDVSAIPLERLIAESVTPGAQFRIAGVLTNPPAAQGRSKALVPTPVAQEAERAESRYGITVPVFTPEKLGAQAREQIAAVHPDLLVCFAYGKIFGPKFMALFPYGGINLHPSLLPAYRGCAPVPAAILDCKSETGITVQKLAAQMDSGNILLQRIIPLSGTETAGVLLESAARAGAEMLLEIITGAAKNRAIPEGIPQNDADATYSAMLKKEDGLIDWHDTARAIDAKIRAFNPWPGAFTRVRGVQLKIHRAAVYGGELPQQAREALDRGAIPGTVLGVDKKEGILIQTGNGILAAATLQWQTKKAVDWKDFINGSGDFPGMICGTQE</sequence>
<evidence type="ECO:0000313" key="11">
    <source>
        <dbReference type="EMBL" id="AEE17604.1"/>
    </source>
</evidence>
<comment type="catalytic activity">
    <reaction evidence="7 8">
        <text>L-methionyl-tRNA(fMet) + (6R)-10-formyltetrahydrofolate = N-formyl-L-methionyl-tRNA(fMet) + (6S)-5,6,7,8-tetrahydrofolate + H(+)</text>
        <dbReference type="Rhea" id="RHEA:24380"/>
        <dbReference type="Rhea" id="RHEA-COMP:9952"/>
        <dbReference type="Rhea" id="RHEA-COMP:9953"/>
        <dbReference type="ChEBI" id="CHEBI:15378"/>
        <dbReference type="ChEBI" id="CHEBI:57453"/>
        <dbReference type="ChEBI" id="CHEBI:78530"/>
        <dbReference type="ChEBI" id="CHEBI:78844"/>
        <dbReference type="ChEBI" id="CHEBI:195366"/>
        <dbReference type="EC" id="2.1.2.9"/>
    </reaction>
</comment>
<reference evidence="12" key="1">
    <citation type="submission" date="2011-04" db="EMBL/GenBank/DDBJ databases">
        <title>The complete genome of Treponema brennaborense DSM 12168.</title>
        <authorList>
            <person name="Lucas S."/>
            <person name="Han J."/>
            <person name="Lapidus A."/>
            <person name="Bruce D."/>
            <person name="Goodwin L."/>
            <person name="Pitluck S."/>
            <person name="Peters L."/>
            <person name="Kyrpides N."/>
            <person name="Mavromatis K."/>
            <person name="Ivanova N."/>
            <person name="Mikhailova N."/>
            <person name="Pagani I."/>
            <person name="Teshima H."/>
            <person name="Detter J.C."/>
            <person name="Tapia R."/>
            <person name="Han C."/>
            <person name="Land M."/>
            <person name="Hauser L."/>
            <person name="Markowitz V."/>
            <person name="Cheng J.-F."/>
            <person name="Hugenholtz P."/>
            <person name="Woyke T."/>
            <person name="Wu D."/>
            <person name="Gronow S."/>
            <person name="Wellnitz S."/>
            <person name="Brambilla E."/>
            <person name="Klenk H.-P."/>
            <person name="Eisen J.A."/>
        </authorList>
    </citation>
    <scope>NUCLEOTIDE SEQUENCE [LARGE SCALE GENOMIC DNA]</scope>
    <source>
        <strain evidence="12">DSM 12168 / CIP 105900 / DD5/3</strain>
    </source>
</reference>
<dbReference type="Gene3D" id="3.10.25.10">
    <property type="entry name" value="Formyl transferase, C-terminal domain"/>
    <property type="match status" value="1"/>
</dbReference>
<evidence type="ECO:0000259" key="9">
    <source>
        <dbReference type="Pfam" id="PF00551"/>
    </source>
</evidence>
<proteinExistence type="inferred from homology"/>
<keyword evidence="5 8" id="KW-0808">Transferase</keyword>
<protein>
    <recommendedName>
        <fullName evidence="4 8">Methionyl-tRNA formyltransferase</fullName>
        <ecNumber evidence="3 8">2.1.2.9</ecNumber>
    </recommendedName>
</protein>